<dbReference type="Gene3D" id="3.90.79.40">
    <property type="entry name" value="EvaA sugar 2,3-dehydratase subunit"/>
    <property type="match status" value="2"/>
</dbReference>
<dbReference type="RefSeq" id="WP_331723722.1">
    <property type="nucleotide sequence ID" value="NZ_CP108254.1"/>
</dbReference>
<accession>A0AAU2HCQ1</accession>
<dbReference type="Pfam" id="PF03559">
    <property type="entry name" value="Hexose_dehydrat"/>
    <property type="match status" value="2"/>
</dbReference>
<dbReference type="InterPro" id="IPR005212">
    <property type="entry name" value="EvaA-like"/>
</dbReference>
<name>A0AAU2HCQ1_9ACTN</name>
<geneLocation type="plasmid" evidence="2">
    <name>unnamed1</name>
</geneLocation>
<proteinExistence type="predicted"/>
<organism evidence="2">
    <name type="scientific">Streptomyces sp. NBC_00060</name>
    <dbReference type="NCBI Taxonomy" id="2975636"/>
    <lineage>
        <taxon>Bacteria</taxon>
        <taxon>Bacillati</taxon>
        <taxon>Actinomycetota</taxon>
        <taxon>Actinomycetes</taxon>
        <taxon>Kitasatosporales</taxon>
        <taxon>Streptomycetaceae</taxon>
        <taxon>Streptomyces</taxon>
    </lineage>
</organism>
<protein>
    <submittedName>
        <fullName evidence="2">NDP-hexose 2,3-dehydratase family protein</fullName>
    </submittedName>
</protein>
<dbReference type="GO" id="GO:0016829">
    <property type="term" value="F:lyase activity"/>
    <property type="evidence" value="ECO:0007669"/>
    <property type="project" value="InterPro"/>
</dbReference>
<reference evidence="2" key="1">
    <citation type="submission" date="2022-10" db="EMBL/GenBank/DDBJ databases">
        <title>The complete genomes of actinobacterial strains from the NBC collection.</title>
        <authorList>
            <person name="Joergensen T.S."/>
            <person name="Alvarez Arevalo M."/>
            <person name="Sterndorff E.B."/>
            <person name="Faurdal D."/>
            <person name="Vuksanovic O."/>
            <person name="Mourched A.-S."/>
            <person name="Charusanti P."/>
            <person name="Shaw S."/>
            <person name="Blin K."/>
            <person name="Weber T."/>
        </authorList>
    </citation>
    <scope>NUCLEOTIDE SEQUENCE</scope>
    <source>
        <strain evidence="2">NBC_00060</strain>
        <plasmid evidence="2">unnamed1</plasmid>
    </source>
</reference>
<feature type="domain" description="dTDP-4-dehydro-6-deoxy-alpha-D-glucopyranose 2,3-dehydratase" evidence="1">
    <location>
        <begin position="35"/>
        <end position="237"/>
    </location>
</feature>
<dbReference type="AlphaFoldDB" id="A0AAU2HCQ1"/>
<evidence type="ECO:0000259" key="1">
    <source>
        <dbReference type="Pfam" id="PF03559"/>
    </source>
</evidence>
<gene>
    <name evidence="2" type="ORF">OHV25_40780</name>
</gene>
<sequence>MNATTRLRPRTEHDLRERLARSASVRDTGHSLRTEDVAKWLEKRTQAHHFAVERIPFAELDGWSFAKDTGNLVHRSGRFFSVEGLSVTSSEGPFHRWEQPTINQPEAGILGIVVKEFDGVLHFLMQAKLEPGNRNLLQLSPTVQATRSNYLRVHQGAQVRYLEHFTRPDRGRILYDVRQSEHGSWFYRKANRNMLVEAVGDVAEHDDFCWLTLGQIGQLLRQDNVVNMDARTVLACLPAGDVEPRALHSDAEFQSWITTERSGQDVVTRLVPLSGIDGWERGEDTLARTDGRFFRVVAVAVQAGSREVPAWSQPLFEPVGLGVAAFLFRRIDGVVHLLVRARAEAGFLDTIELGPTVQCTPGNWDHLDPAERPPFLEEVLSASPERVRYEAVHSEEGGRFLYAESRYMFVEADEAVAPLDAPPGFRWCTQDQLSALTSHGHYVNVQARTLLSCLSTGAVRLEHTD</sequence>
<dbReference type="InterPro" id="IPR038153">
    <property type="entry name" value="EvaA-like_sf"/>
</dbReference>
<feature type="domain" description="dTDP-4-dehydro-6-deoxy-alpha-D-glucopyranose 2,3-dehydratase" evidence="1">
    <location>
        <begin position="251"/>
        <end position="454"/>
    </location>
</feature>
<dbReference type="EMBL" id="CP108254">
    <property type="protein sequence ID" value="WTU45933.1"/>
    <property type="molecule type" value="Genomic_DNA"/>
</dbReference>
<keyword evidence="2" id="KW-0614">Plasmid</keyword>
<evidence type="ECO:0000313" key="2">
    <source>
        <dbReference type="EMBL" id="WTU45933.1"/>
    </source>
</evidence>